<name>A0A510JTA4_9FUSO</name>
<feature type="transmembrane region" description="Helical" evidence="5">
    <location>
        <begin position="38"/>
        <end position="62"/>
    </location>
</feature>
<feature type="transmembrane region" description="Helical" evidence="5">
    <location>
        <begin position="108"/>
        <end position="128"/>
    </location>
</feature>
<organism evidence="7 8">
    <name type="scientific">Leptotrichia shahii</name>
    <dbReference type="NCBI Taxonomy" id="157691"/>
    <lineage>
        <taxon>Bacteria</taxon>
        <taxon>Fusobacteriati</taxon>
        <taxon>Fusobacteriota</taxon>
        <taxon>Fusobacteriia</taxon>
        <taxon>Fusobacteriales</taxon>
        <taxon>Leptotrichiaceae</taxon>
        <taxon>Leptotrichia</taxon>
    </lineage>
</organism>
<dbReference type="Pfam" id="PF04138">
    <property type="entry name" value="GtrA_DPMS_TM"/>
    <property type="match status" value="1"/>
</dbReference>
<dbReference type="EMBL" id="AP019827">
    <property type="protein sequence ID" value="BBM41671.1"/>
    <property type="molecule type" value="Genomic_DNA"/>
</dbReference>
<evidence type="ECO:0000256" key="3">
    <source>
        <dbReference type="ARBA" id="ARBA00022989"/>
    </source>
</evidence>
<gene>
    <name evidence="7" type="ORF">JCM16776_1917</name>
</gene>
<dbReference type="InterPro" id="IPR007267">
    <property type="entry name" value="GtrA_DPMS_TM"/>
</dbReference>
<evidence type="ECO:0000256" key="4">
    <source>
        <dbReference type="ARBA" id="ARBA00023136"/>
    </source>
</evidence>
<comment type="subcellular location">
    <subcellularLocation>
        <location evidence="1">Membrane</location>
        <topology evidence="1">Multi-pass membrane protein</topology>
    </subcellularLocation>
</comment>
<keyword evidence="2 5" id="KW-0812">Transmembrane</keyword>
<keyword evidence="8" id="KW-1185">Reference proteome</keyword>
<proteinExistence type="predicted"/>
<dbReference type="Proteomes" id="UP000322617">
    <property type="component" value="Chromosome"/>
</dbReference>
<feature type="transmembrane region" description="Helical" evidence="5">
    <location>
        <begin position="74"/>
        <end position="96"/>
    </location>
</feature>
<dbReference type="GO" id="GO:0016020">
    <property type="term" value="C:membrane"/>
    <property type="evidence" value="ECO:0007669"/>
    <property type="project" value="UniProtKB-SubCell"/>
</dbReference>
<evidence type="ECO:0000259" key="6">
    <source>
        <dbReference type="Pfam" id="PF04138"/>
    </source>
</evidence>
<keyword evidence="4 5" id="KW-0472">Membrane</keyword>
<feature type="domain" description="GtrA/DPMS transmembrane" evidence="6">
    <location>
        <begin position="10"/>
        <end position="132"/>
    </location>
</feature>
<dbReference type="GO" id="GO:0000271">
    <property type="term" value="P:polysaccharide biosynthetic process"/>
    <property type="evidence" value="ECO:0007669"/>
    <property type="project" value="InterPro"/>
</dbReference>
<evidence type="ECO:0000313" key="8">
    <source>
        <dbReference type="Proteomes" id="UP000322617"/>
    </source>
</evidence>
<evidence type="ECO:0000256" key="5">
    <source>
        <dbReference type="SAM" id="Phobius"/>
    </source>
</evidence>
<keyword evidence="3 5" id="KW-1133">Transmembrane helix</keyword>
<accession>A0A510JTA4</accession>
<dbReference type="KEGG" id="lsz:JCM16776_1917"/>
<dbReference type="OrthoDB" id="9807815at2"/>
<reference evidence="7 8" key="1">
    <citation type="submission" date="2019-07" db="EMBL/GenBank/DDBJ databases">
        <title>Complete Genome Sequence of Leptotrichia shahii Strain JCM 16776.</title>
        <authorList>
            <person name="Watanabe S."/>
            <person name="Cui L."/>
        </authorList>
    </citation>
    <scope>NUCLEOTIDE SEQUENCE [LARGE SCALE GENOMIC DNA]</scope>
    <source>
        <strain evidence="7 8">JCM16776</strain>
    </source>
</reference>
<feature type="transmembrane region" description="Helical" evidence="5">
    <location>
        <begin position="12"/>
        <end position="32"/>
    </location>
</feature>
<evidence type="ECO:0000256" key="1">
    <source>
        <dbReference type="ARBA" id="ARBA00004141"/>
    </source>
</evidence>
<dbReference type="STRING" id="1122172.GCA_000373045_01467"/>
<evidence type="ECO:0000313" key="7">
    <source>
        <dbReference type="EMBL" id="BBM41671.1"/>
    </source>
</evidence>
<sequence>MKKLIIQFFKFLLISGTGWLIDTTIYTILTVILKYNVIFSNILSSIPAITFVFFVSTRKIFLTHIGKFSLKQKYLIYILYQIILIVTVSIIGQMLYNISEPLLNNKGLLKIIIKLTITPITMITNFFVMKFLAEKL</sequence>
<dbReference type="RefSeq" id="WP_018451087.1">
    <property type="nucleotide sequence ID" value="NZ_AP019827.1"/>
</dbReference>
<protein>
    <recommendedName>
        <fullName evidence="6">GtrA/DPMS transmembrane domain-containing protein</fullName>
    </recommendedName>
</protein>
<dbReference type="AlphaFoldDB" id="A0A510JTA4"/>
<evidence type="ECO:0000256" key="2">
    <source>
        <dbReference type="ARBA" id="ARBA00022692"/>
    </source>
</evidence>